<evidence type="ECO:0000313" key="2">
    <source>
        <dbReference type="Proteomes" id="UP000316560"/>
    </source>
</evidence>
<reference evidence="1 2" key="1">
    <citation type="submission" date="2019-06" db="EMBL/GenBank/DDBJ databases">
        <title>Sequencing the genomes of 1000 actinobacteria strains.</title>
        <authorList>
            <person name="Klenk H.-P."/>
        </authorList>
    </citation>
    <scope>NUCLEOTIDE SEQUENCE [LARGE SCALE GENOMIC DNA]</scope>
    <source>
        <strain evidence="1 2">DSM 21947</strain>
    </source>
</reference>
<comment type="caution">
    <text evidence="1">The sequence shown here is derived from an EMBL/GenBank/DDBJ whole genome shotgun (WGS) entry which is preliminary data.</text>
</comment>
<proteinExistence type="predicted"/>
<accession>A0A8H2PT56</accession>
<keyword evidence="2" id="KW-1185">Reference proteome</keyword>
<sequence>MSMSAESPVDELMSRLNLIEDQPLELRAVAFTQIHDELQQQLDGKDSFPRHG</sequence>
<organism evidence="1 2">
    <name type="scientific">Rhodoglobus vestalii</name>
    <dbReference type="NCBI Taxonomy" id="193384"/>
    <lineage>
        <taxon>Bacteria</taxon>
        <taxon>Bacillati</taxon>
        <taxon>Actinomycetota</taxon>
        <taxon>Actinomycetes</taxon>
        <taxon>Micrococcales</taxon>
        <taxon>Microbacteriaceae</taxon>
        <taxon>Rhodoglobus</taxon>
    </lineage>
</organism>
<gene>
    <name evidence="1" type="ORF">FB472_0419</name>
</gene>
<name>A0A8H2PT56_9MICO</name>
<evidence type="ECO:0000313" key="1">
    <source>
        <dbReference type="EMBL" id="TQO18891.1"/>
    </source>
</evidence>
<dbReference type="Proteomes" id="UP000316560">
    <property type="component" value="Unassembled WGS sequence"/>
</dbReference>
<dbReference type="AlphaFoldDB" id="A0A8H2PT56"/>
<dbReference type="EMBL" id="VFRA01000001">
    <property type="protein sequence ID" value="TQO18891.1"/>
    <property type="molecule type" value="Genomic_DNA"/>
</dbReference>
<protein>
    <submittedName>
        <fullName evidence="1">Uncharacterized protein</fullName>
    </submittedName>
</protein>